<protein>
    <submittedName>
        <fullName evidence="2">CubicO group peptidase, beta-lactamase class C family</fullName>
    </submittedName>
</protein>
<feature type="domain" description="Beta-lactamase-related" evidence="1">
    <location>
        <begin position="35"/>
        <end position="352"/>
    </location>
</feature>
<evidence type="ECO:0000313" key="3">
    <source>
        <dbReference type="Proteomes" id="UP000192360"/>
    </source>
</evidence>
<dbReference type="PANTHER" id="PTHR46520">
    <property type="entry name" value="SERINE BETA-LACTAMASE-LIKE PROTEIN LACTB, MITOCHONDRIAL"/>
    <property type="match status" value="1"/>
</dbReference>
<gene>
    <name evidence="2" type="ORF">SAMN05660703_0206</name>
</gene>
<dbReference type="GO" id="GO:0008233">
    <property type="term" value="F:peptidase activity"/>
    <property type="evidence" value="ECO:0007669"/>
    <property type="project" value="TreeGrafter"/>
</dbReference>
<dbReference type="SUPFAM" id="SSF56601">
    <property type="entry name" value="beta-lactamase/transpeptidase-like"/>
    <property type="match status" value="1"/>
</dbReference>
<accession>A0A1W1YB05</accession>
<dbReference type="InterPro" id="IPR052794">
    <property type="entry name" value="Mito_Ser_Protease_LACTB"/>
</dbReference>
<keyword evidence="3" id="KW-1185">Reference proteome</keyword>
<evidence type="ECO:0000259" key="1">
    <source>
        <dbReference type="Pfam" id="PF00144"/>
    </source>
</evidence>
<dbReference type="STRING" id="504486.SAMN05660703_0206"/>
<dbReference type="GO" id="GO:0019216">
    <property type="term" value="P:regulation of lipid metabolic process"/>
    <property type="evidence" value="ECO:0007669"/>
    <property type="project" value="TreeGrafter"/>
</dbReference>
<dbReference type="GO" id="GO:0006508">
    <property type="term" value="P:proteolysis"/>
    <property type="evidence" value="ECO:0007669"/>
    <property type="project" value="TreeGrafter"/>
</dbReference>
<dbReference type="Gene3D" id="3.40.710.10">
    <property type="entry name" value="DD-peptidase/beta-lactamase superfamily"/>
    <property type="match status" value="1"/>
</dbReference>
<dbReference type="Proteomes" id="UP000192360">
    <property type="component" value="Unassembled WGS sequence"/>
</dbReference>
<dbReference type="InterPro" id="IPR012338">
    <property type="entry name" value="Beta-lactam/transpept-like"/>
</dbReference>
<dbReference type="InterPro" id="IPR001466">
    <property type="entry name" value="Beta-lactam-related"/>
</dbReference>
<sequence length="361" mass="40375">MKPLLSYLKDFFSFQRVVGNDKQLQGLAKAECELQRLIQSKKVPGIAVSVLKNGKPYFKKGYGFADIENKIKINPEKSVFRIASVSKPLAATALAKMVDEGIIDLDTSFYTYVPYYPKKEWDFTIRQLASHTAGIRGYMGKEYGLNEPYSIKESIGIFKDDALLFEPGTGYHYNSYDWVLISLAMQEASGIPFEEYVKTKVLDPLGLENTFAASPTGMDVLENKNLQLTTFYSKSSLGFRKAIPVNNFFKLAGGGYLSTAQDISNFGQAFLNKEVLIDSTQNQFLSSEIINNELTYYGLGWQVSQDAKGRPFYGHIGNGVGGYSNFFVYPEEKMVLSVLINCTNPNVQEELDQVIDAFLSS</sequence>
<dbReference type="PANTHER" id="PTHR46520:SF1">
    <property type="entry name" value="SERINE BETA-LACTAMASE-LIKE PROTEIN LACTB, MITOCHONDRIAL"/>
    <property type="match status" value="1"/>
</dbReference>
<evidence type="ECO:0000313" key="2">
    <source>
        <dbReference type="EMBL" id="SMC32981.1"/>
    </source>
</evidence>
<proteinExistence type="predicted"/>
<name>A0A1W1YB05_9FLAO</name>
<dbReference type="EMBL" id="FWXO01000001">
    <property type="protein sequence ID" value="SMC32981.1"/>
    <property type="molecule type" value="Genomic_DNA"/>
</dbReference>
<reference evidence="2 3" key="1">
    <citation type="submission" date="2017-04" db="EMBL/GenBank/DDBJ databases">
        <authorList>
            <person name="Afonso C.L."/>
            <person name="Miller P.J."/>
            <person name="Scott M.A."/>
            <person name="Spackman E."/>
            <person name="Goraichik I."/>
            <person name="Dimitrov K.M."/>
            <person name="Suarez D.L."/>
            <person name="Swayne D.E."/>
        </authorList>
    </citation>
    <scope>NUCLEOTIDE SEQUENCE [LARGE SCALE GENOMIC DNA]</scope>
    <source>
        <strain evidence="2 3">DSM 21164</strain>
    </source>
</reference>
<dbReference type="Pfam" id="PF00144">
    <property type="entry name" value="Beta-lactamase"/>
    <property type="match status" value="1"/>
</dbReference>
<organism evidence="2 3">
    <name type="scientific">Cellulophaga tyrosinoxydans</name>
    <dbReference type="NCBI Taxonomy" id="504486"/>
    <lineage>
        <taxon>Bacteria</taxon>
        <taxon>Pseudomonadati</taxon>
        <taxon>Bacteroidota</taxon>
        <taxon>Flavobacteriia</taxon>
        <taxon>Flavobacteriales</taxon>
        <taxon>Flavobacteriaceae</taxon>
        <taxon>Cellulophaga</taxon>
    </lineage>
</organism>
<dbReference type="OrthoDB" id="9793489at2"/>
<dbReference type="AlphaFoldDB" id="A0A1W1YB05"/>
<dbReference type="RefSeq" id="WP_084060681.1">
    <property type="nucleotide sequence ID" value="NZ_FWXO01000001.1"/>
</dbReference>